<keyword evidence="3" id="KW-1185">Reference proteome</keyword>
<dbReference type="KEGG" id="mmar:MODMU_0430"/>
<sequence>MRGGSAALGVERPAGPLLRQRADIAAPGVAILSASITRSRPAADLEVAIPAFNEHSRLPRTLRRTVEFLAEQPYSSRVVIVDNGSSDDTVAAARAIALSTDPRVPVDVVGCARPGKGAAVRRALLSSRSRYVGFFDADLATPVETLAAAMAALDDGAAAAIASRHHPDSELAQRQPLTRRVGGAAFRALSRGLVPGIRDTQCGFKFFQREAVTAALVQCRTTGFSFDVELLWRLYADGGRIVELPVVWTDDEQSTFRPLQDGVASFGALLQVQKLRQS</sequence>
<dbReference type="GO" id="GO:0016740">
    <property type="term" value="F:transferase activity"/>
    <property type="evidence" value="ECO:0007669"/>
    <property type="project" value="UniProtKB-KW"/>
</dbReference>
<accession>I4ER75</accession>
<dbReference type="HOGENOM" id="CLU_033536_9_0_11"/>
<evidence type="ECO:0000259" key="1">
    <source>
        <dbReference type="Pfam" id="PF00535"/>
    </source>
</evidence>
<dbReference type="Gene3D" id="3.90.550.10">
    <property type="entry name" value="Spore Coat Polysaccharide Biosynthesis Protein SpsA, Chain A"/>
    <property type="match status" value="1"/>
</dbReference>
<dbReference type="InterPro" id="IPR001173">
    <property type="entry name" value="Glyco_trans_2-like"/>
</dbReference>
<dbReference type="AlphaFoldDB" id="I4ER75"/>
<dbReference type="PANTHER" id="PTHR10859">
    <property type="entry name" value="GLYCOSYL TRANSFERASE"/>
    <property type="match status" value="1"/>
</dbReference>
<protein>
    <submittedName>
        <fullName evidence="2">Glycosyl transferase family 2</fullName>
    </submittedName>
</protein>
<gene>
    <name evidence="2" type="ordered locus">MODMU_0430</name>
</gene>
<dbReference type="PANTHER" id="PTHR10859:SF91">
    <property type="entry name" value="DOLICHYL-PHOSPHATE BETA-GLUCOSYLTRANSFERASE"/>
    <property type="match status" value="1"/>
</dbReference>
<dbReference type="InterPro" id="IPR029044">
    <property type="entry name" value="Nucleotide-diphossugar_trans"/>
</dbReference>
<dbReference type="PATRIC" id="fig|477641.3.peg.408"/>
<evidence type="ECO:0000313" key="3">
    <source>
        <dbReference type="Proteomes" id="UP000006461"/>
    </source>
</evidence>
<dbReference type="OMA" id="HMVNTDA"/>
<evidence type="ECO:0000313" key="2">
    <source>
        <dbReference type="EMBL" id="CCH85888.1"/>
    </source>
</evidence>
<feature type="domain" description="Glycosyltransferase 2-like" evidence="1">
    <location>
        <begin position="47"/>
        <end position="212"/>
    </location>
</feature>
<proteinExistence type="predicted"/>
<reference evidence="2 3" key="1">
    <citation type="journal article" date="2012" name="J. Bacteriol.">
        <title>Genome Sequence of Radiation-Resistant Modestobacter marinus Strain BC501, a Representative Actinobacterium That Thrives on Calcareous Stone Surfaces.</title>
        <authorList>
            <person name="Normand P."/>
            <person name="Gury J."/>
            <person name="Pujic P."/>
            <person name="Chouaia B."/>
            <person name="Crotti E."/>
            <person name="Brusetti L."/>
            <person name="Daffonchio D."/>
            <person name="Vacherie B."/>
            <person name="Barbe V."/>
            <person name="Medigue C."/>
            <person name="Calteau A."/>
            <person name="Ghodhbane-Gtari F."/>
            <person name="Essoussi I."/>
            <person name="Nouioui I."/>
            <person name="Abbassi-Ghozzi I."/>
            <person name="Gtari M."/>
        </authorList>
    </citation>
    <scope>NUCLEOTIDE SEQUENCE [LARGE SCALE GENOMIC DNA]</scope>
    <source>
        <strain evidence="3">BC 501</strain>
    </source>
</reference>
<dbReference type="EMBL" id="FO203431">
    <property type="protein sequence ID" value="CCH85888.1"/>
    <property type="molecule type" value="Genomic_DNA"/>
</dbReference>
<dbReference type="OrthoDB" id="2369748at2"/>
<keyword evidence="2" id="KW-0808">Transferase</keyword>
<dbReference type="Proteomes" id="UP000006461">
    <property type="component" value="Chromosome"/>
</dbReference>
<dbReference type="SUPFAM" id="SSF53448">
    <property type="entry name" value="Nucleotide-diphospho-sugar transferases"/>
    <property type="match status" value="1"/>
</dbReference>
<name>I4ER75_MODI5</name>
<dbReference type="Pfam" id="PF00535">
    <property type="entry name" value="Glycos_transf_2"/>
    <property type="match status" value="1"/>
</dbReference>
<dbReference type="GO" id="GO:0006487">
    <property type="term" value="P:protein N-linked glycosylation"/>
    <property type="evidence" value="ECO:0007669"/>
    <property type="project" value="TreeGrafter"/>
</dbReference>
<dbReference type="STRING" id="477641.MODMU_0430"/>
<dbReference type="eggNOG" id="COG1215">
    <property type="taxonomic scope" value="Bacteria"/>
</dbReference>
<organism evidence="2 3">
    <name type="scientific">Modestobacter italicus (strain DSM 44449 / CECT 9708 / BC 501)</name>
    <dbReference type="NCBI Taxonomy" id="2732864"/>
    <lineage>
        <taxon>Bacteria</taxon>
        <taxon>Bacillati</taxon>
        <taxon>Actinomycetota</taxon>
        <taxon>Actinomycetes</taxon>
        <taxon>Geodermatophilales</taxon>
        <taxon>Geodermatophilaceae</taxon>
        <taxon>Modestobacter</taxon>
    </lineage>
</organism>